<dbReference type="InterPro" id="IPR036480">
    <property type="entry name" value="CarbP_synth_ssu_N_sf"/>
</dbReference>
<dbReference type="UniPathway" id="UPA00070">
    <property type="reaction ID" value="UER00115"/>
</dbReference>
<evidence type="ECO:0000256" key="8">
    <source>
        <dbReference type="HAMAP-Rule" id="MF_01209"/>
    </source>
</evidence>
<evidence type="ECO:0000259" key="9">
    <source>
        <dbReference type="SMART" id="SM01097"/>
    </source>
</evidence>
<evidence type="ECO:0000313" key="10">
    <source>
        <dbReference type="EMBL" id="OYD08076.1"/>
    </source>
</evidence>
<keyword evidence="5 8" id="KW-0067">ATP-binding</keyword>
<evidence type="ECO:0000256" key="1">
    <source>
        <dbReference type="ARBA" id="ARBA00005077"/>
    </source>
</evidence>
<comment type="pathway">
    <text evidence="8">Pyrimidine metabolism; UMP biosynthesis via de novo pathway; (S)-dihydroorotate from bicarbonate: step 1/3.</text>
</comment>
<proteinExistence type="inferred from homology"/>
<feature type="binding site" evidence="8">
    <location>
        <position position="287"/>
    </location>
    <ligand>
        <name>L-glutamine</name>
        <dbReference type="ChEBI" id="CHEBI:58359"/>
    </ligand>
</feature>
<feature type="region of interest" description="CPSase" evidence="8">
    <location>
        <begin position="1"/>
        <end position="167"/>
    </location>
</feature>
<keyword evidence="3 8" id="KW-0436">Ligase</keyword>
<feature type="binding site" evidence="8">
    <location>
        <position position="246"/>
    </location>
    <ligand>
        <name>L-glutamine</name>
        <dbReference type="ChEBI" id="CHEBI:58359"/>
    </ligand>
</feature>
<dbReference type="InterPro" id="IPR029062">
    <property type="entry name" value="Class_I_gatase-like"/>
</dbReference>
<dbReference type="HAMAP" id="MF_01209">
    <property type="entry name" value="CPSase_S_chain"/>
    <property type="match status" value="1"/>
</dbReference>
<gene>
    <name evidence="8" type="primary">carA</name>
    <name evidence="10" type="ORF">CHM34_08150</name>
</gene>
<dbReference type="InterPro" id="IPR017926">
    <property type="entry name" value="GATASE"/>
</dbReference>
<dbReference type="InterPro" id="IPR002474">
    <property type="entry name" value="CarbamoylP_synth_ssu_N"/>
</dbReference>
<dbReference type="InterPro" id="IPR006274">
    <property type="entry name" value="CarbamoylP_synth_ssu"/>
</dbReference>
<accession>A0A235B703</accession>
<dbReference type="EMBL" id="NOWF01000004">
    <property type="protein sequence ID" value="OYD08076.1"/>
    <property type="molecule type" value="Genomic_DNA"/>
</dbReference>
<dbReference type="SMART" id="SM01097">
    <property type="entry name" value="CPSase_sm_chain"/>
    <property type="match status" value="1"/>
</dbReference>
<feature type="binding site" evidence="8">
    <location>
        <position position="217"/>
    </location>
    <ligand>
        <name>L-glutamine</name>
        <dbReference type="ChEBI" id="CHEBI:58359"/>
    </ligand>
</feature>
<dbReference type="PANTHER" id="PTHR43418:SF7">
    <property type="entry name" value="CARBAMOYL-PHOSPHATE SYNTHASE SMALL CHAIN"/>
    <property type="match status" value="1"/>
</dbReference>
<comment type="function">
    <text evidence="8">Small subunit of the glutamine-dependent carbamoyl phosphate synthetase (CPSase). CPSase catalyzes the formation of carbamoyl phosphate from the ammonia moiety of glutamine, carbonate, and phosphate donated by ATP, constituting the first step of 2 biosynthetic pathways, one leading to arginine and/or urea and the other to pyrimidine nucleotides. The small subunit (glutamine amidotransferase) binds and cleaves glutamine to supply the large subunit with the substrate ammonia.</text>
</comment>
<dbReference type="PROSITE" id="PS51273">
    <property type="entry name" value="GATASE_TYPE_1"/>
    <property type="match status" value="1"/>
</dbReference>
<comment type="subunit">
    <text evidence="8">Composed of two chains; the small (or glutamine) chain promotes the hydrolysis of glutamine to ammonia, which is used by the large (or ammonia) chain to synthesize carbamoyl phosphate. Tetramer of heterodimers (alpha,beta)4.</text>
</comment>
<feature type="active site" description="Nucleophile" evidence="8">
    <location>
        <position position="242"/>
    </location>
</feature>
<organism evidence="10 11">
    <name type="scientific">Paludifilum halophilum</name>
    <dbReference type="NCBI Taxonomy" id="1642702"/>
    <lineage>
        <taxon>Bacteria</taxon>
        <taxon>Bacillati</taxon>
        <taxon>Bacillota</taxon>
        <taxon>Bacilli</taxon>
        <taxon>Bacillales</taxon>
        <taxon>Thermoactinomycetaceae</taxon>
        <taxon>Paludifilum</taxon>
    </lineage>
</organism>
<dbReference type="Pfam" id="PF00117">
    <property type="entry name" value="GATase"/>
    <property type="match status" value="1"/>
</dbReference>
<dbReference type="GO" id="GO:0005524">
    <property type="term" value="F:ATP binding"/>
    <property type="evidence" value="ECO:0007669"/>
    <property type="project" value="UniProtKB-UniRule"/>
</dbReference>
<evidence type="ECO:0000256" key="5">
    <source>
        <dbReference type="ARBA" id="ARBA00022840"/>
    </source>
</evidence>
<dbReference type="UniPathway" id="UPA00068">
    <property type="reaction ID" value="UER00171"/>
</dbReference>
<feature type="binding site" evidence="8">
    <location>
        <position position="243"/>
    </location>
    <ligand>
        <name>L-glutamine</name>
        <dbReference type="ChEBI" id="CHEBI:58359"/>
    </ligand>
</feature>
<evidence type="ECO:0000256" key="7">
    <source>
        <dbReference type="ARBA" id="ARBA00048816"/>
    </source>
</evidence>
<dbReference type="NCBIfam" id="TIGR01368">
    <property type="entry name" value="CPSaseIIsmall"/>
    <property type="match status" value="1"/>
</dbReference>
<comment type="pathway">
    <text evidence="1 8">Amino-acid biosynthesis; L-arginine biosynthesis; carbamoyl phosphate from bicarbonate: step 1/1.</text>
</comment>
<dbReference type="EC" id="6.3.5.5" evidence="8"/>
<feature type="active site" evidence="8">
    <location>
        <position position="327"/>
    </location>
</feature>
<comment type="catalytic activity">
    <reaction evidence="8">
        <text>L-glutamine + H2O = L-glutamate + NH4(+)</text>
        <dbReference type="Rhea" id="RHEA:15889"/>
        <dbReference type="ChEBI" id="CHEBI:15377"/>
        <dbReference type="ChEBI" id="CHEBI:28938"/>
        <dbReference type="ChEBI" id="CHEBI:29985"/>
        <dbReference type="ChEBI" id="CHEBI:58359"/>
    </reaction>
</comment>
<reference evidence="10 11" key="1">
    <citation type="submission" date="2017-07" db="EMBL/GenBank/DDBJ databases">
        <title>The genome sequence of Paludifilum halophilum highlights mechanisms for microbial adaptation to high salt environemnts.</title>
        <authorList>
            <person name="Belbahri L."/>
        </authorList>
    </citation>
    <scope>NUCLEOTIDE SEQUENCE [LARGE SCALE GENOMIC DNA]</scope>
    <source>
        <strain evidence="10 11">DSM 102817</strain>
    </source>
</reference>
<comment type="similarity">
    <text evidence="2 8">Belongs to the CarA family.</text>
</comment>
<comment type="catalytic activity">
    <reaction evidence="7 8">
        <text>hydrogencarbonate + L-glutamine + 2 ATP + H2O = carbamoyl phosphate + L-glutamate + 2 ADP + phosphate + 2 H(+)</text>
        <dbReference type="Rhea" id="RHEA:18633"/>
        <dbReference type="ChEBI" id="CHEBI:15377"/>
        <dbReference type="ChEBI" id="CHEBI:15378"/>
        <dbReference type="ChEBI" id="CHEBI:17544"/>
        <dbReference type="ChEBI" id="CHEBI:29985"/>
        <dbReference type="ChEBI" id="CHEBI:30616"/>
        <dbReference type="ChEBI" id="CHEBI:43474"/>
        <dbReference type="ChEBI" id="CHEBI:58228"/>
        <dbReference type="ChEBI" id="CHEBI:58359"/>
        <dbReference type="ChEBI" id="CHEBI:456216"/>
        <dbReference type="EC" id="6.3.5.5"/>
    </reaction>
</comment>
<evidence type="ECO:0000256" key="6">
    <source>
        <dbReference type="ARBA" id="ARBA00022962"/>
    </source>
</evidence>
<dbReference type="SUPFAM" id="SSF52021">
    <property type="entry name" value="Carbamoyl phosphate synthetase, small subunit N-terminal domain"/>
    <property type="match status" value="1"/>
</dbReference>
<dbReference type="GO" id="GO:0004088">
    <property type="term" value="F:carbamoyl-phosphate synthase (glutamine-hydrolyzing) activity"/>
    <property type="evidence" value="ECO:0007669"/>
    <property type="project" value="UniProtKB-UniRule"/>
</dbReference>
<dbReference type="PRINTS" id="PR00097">
    <property type="entry name" value="ANTSNTHASEII"/>
</dbReference>
<keyword evidence="4 8" id="KW-0547">Nucleotide-binding</keyword>
<dbReference type="GO" id="GO:0006526">
    <property type="term" value="P:L-arginine biosynthetic process"/>
    <property type="evidence" value="ECO:0007669"/>
    <property type="project" value="UniProtKB-UniRule"/>
</dbReference>
<dbReference type="GO" id="GO:0006207">
    <property type="term" value="P:'de novo' pyrimidine nucleobase biosynthetic process"/>
    <property type="evidence" value="ECO:0007669"/>
    <property type="project" value="InterPro"/>
</dbReference>
<dbReference type="InterPro" id="IPR035686">
    <property type="entry name" value="CPSase_GATase1"/>
</dbReference>
<dbReference type="InterPro" id="IPR050472">
    <property type="entry name" value="Anth_synth/Amidotransfase"/>
</dbReference>
<keyword evidence="8" id="KW-0055">Arginine biosynthesis</keyword>
<name>A0A235B703_9BACL</name>
<feature type="binding site" evidence="8">
    <location>
        <position position="45"/>
    </location>
    <ligand>
        <name>L-glutamine</name>
        <dbReference type="ChEBI" id="CHEBI:58359"/>
    </ligand>
</feature>
<comment type="caution">
    <text evidence="10">The sequence shown here is derived from an EMBL/GenBank/DDBJ whole genome shotgun (WGS) entry which is preliminary data.</text>
</comment>
<evidence type="ECO:0000256" key="2">
    <source>
        <dbReference type="ARBA" id="ARBA00007800"/>
    </source>
</evidence>
<dbReference type="Gene3D" id="3.50.30.20">
    <property type="entry name" value="Carbamoyl-phosphate synthase small subunit, N-terminal domain"/>
    <property type="match status" value="1"/>
</dbReference>
<dbReference type="Gene3D" id="3.40.50.880">
    <property type="match status" value="1"/>
</dbReference>
<dbReference type="Pfam" id="PF00988">
    <property type="entry name" value="CPSase_sm_chain"/>
    <property type="match status" value="1"/>
</dbReference>
<keyword evidence="6 8" id="KW-0315">Glutamine amidotransferase</keyword>
<dbReference type="AlphaFoldDB" id="A0A235B703"/>
<dbReference type="Proteomes" id="UP000215459">
    <property type="component" value="Unassembled WGS sequence"/>
</dbReference>
<dbReference type="GO" id="GO:0044205">
    <property type="term" value="P:'de novo' UMP biosynthetic process"/>
    <property type="evidence" value="ECO:0007669"/>
    <property type="project" value="UniProtKB-UniRule"/>
</dbReference>
<dbReference type="PANTHER" id="PTHR43418">
    <property type="entry name" value="MULTIFUNCTIONAL TRYPTOPHAN BIOSYNTHESIS PROTEIN-RELATED"/>
    <property type="match status" value="1"/>
</dbReference>
<feature type="active site" evidence="8">
    <location>
        <position position="329"/>
    </location>
</feature>
<dbReference type="RefSeq" id="WP_094264110.1">
    <property type="nucleotide sequence ID" value="NZ_NOWF01000004.1"/>
</dbReference>
<dbReference type="GO" id="GO:0006541">
    <property type="term" value="P:glutamine metabolic process"/>
    <property type="evidence" value="ECO:0007669"/>
    <property type="project" value="InterPro"/>
</dbReference>
<dbReference type="GO" id="GO:0004359">
    <property type="term" value="F:glutaminase activity"/>
    <property type="evidence" value="ECO:0007669"/>
    <property type="project" value="RHEA"/>
</dbReference>
<evidence type="ECO:0000256" key="3">
    <source>
        <dbReference type="ARBA" id="ARBA00022598"/>
    </source>
</evidence>
<feature type="binding site" evidence="8">
    <location>
        <position position="215"/>
    </location>
    <ligand>
        <name>L-glutamine</name>
        <dbReference type="ChEBI" id="CHEBI:58359"/>
    </ligand>
</feature>
<keyword evidence="11" id="KW-1185">Reference proteome</keyword>
<dbReference type="CDD" id="cd01744">
    <property type="entry name" value="GATase1_CPSase"/>
    <property type="match status" value="1"/>
</dbReference>
<dbReference type="SUPFAM" id="SSF52317">
    <property type="entry name" value="Class I glutamine amidotransferase-like"/>
    <property type="match status" value="1"/>
</dbReference>
<keyword evidence="8" id="KW-0028">Amino-acid biosynthesis</keyword>
<protein>
    <recommendedName>
        <fullName evidence="8">Carbamoyl phosphate synthase small chain</fullName>
        <ecNumber evidence="8">6.3.5.5</ecNumber>
    </recommendedName>
    <alternativeName>
        <fullName evidence="8">Carbamoyl phosphate synthetase glutamine chain</fullName>
    </alternativeName>
</protein>
<dbReference type="OrthoDB" id="9804328at2"/>
<evidence type="ECO:0000313" key="11">
    <source>
        <dbReference type="Proteomes" id="UP000215459"/>
    </source>
</evidence>
<keyword evidence="8" id="KW-0665">Pyrimidine biosynthesis</keyword>
<sequence>MKAYLVFEDGEVFSGEWIGSPREKAGEVVFTTGMTGYQEVATDPSYAGQIVTFTYPLIGNYGIIPGEEESARPHCSGVVISEGFDSPGDSFGEWLDFWGIPGIVGVDTRSVVKKVRERGSLRGLITAAPDSALNRVTWPDPLSREWVDRVAVAQPVAYPETSSASCHMVLVDFGYKQSMLNALLRRGYRVTVVPYHWPPEQIAALQPDGLLFSNGPGDPKALTPYLSGWVPLFRKIPTMGICLGHQLVALAFGGDTERLPYGHRGSNHPVKEEDTGKVWITSQNHGYTVKSDSLDPAEWRVTHRHVNDGSVEGIIHHSYPVRAVQFHPEAHPGPGDAEELFDRFLDTVSSGKKVEAYG</sequence>
<feature type="domain" description="Carbamoyl-phosphate synthase small subunit N-terminal" evidence="9">
    <location>
        <begin position="1"/>
        <end position="126"/>
    </location>
</feature>
<feature type="binding site" evidence="8">
    <location>
        <position position="284"/>
    </location>
    <ligand>
        <name>L-glutamine</name>
        <dbReference type="ChEBI" id="CHEBI:58359"/>
    </ligand>
</feature>
<dbReference type="NCBIfam" id="NF009475">
    <property type="entry name" value="PRK12838.1"/>
    <property type="match status" value="1"/>
</dbReference>
<dbReference type="PRINTS" id="PR00099">
    <property type="entry name" value="CPSGATASE"/>
</dbReference>
<feature type="binding site" evidence="8">
    <location>
        <position position="286"/>
    </location>
    <ligand>
        <name>L-glutamine</name>
        <dbReference type="ChEBI" id="CHEBI:58359"/>
    </ligand>
</feature>
<evidence type="ECO:0000256" key="4">
    <source>
        <dbReference type="ARBA" id="ARBA00022741"/>
    </source>
</evidence>
<dbReference type="PRINTS" id="PR00096">
    <property type="entry name" value="GATASE"/>
</dbReference>